<feature type="region of interest" description="Disordered" evidence="1">
    <location>
        <begin position="93"/>
        <end position="124"/>
    </location>
</feature>
<evidence type="ECO:0000313" key="3">
    <source>
        <dbReference type="Proteomes" id="UP000046155"/>
    </source>
</evidence>
<name>A0A0B7MJG1_9FIRM</name>
<reference evidence="3" key="1">
    <citation type="submission" date="2015-01" db="EMBL/GenBank/DDBJ databases">
        <authorList>
            <person name="Manzoor Shahid"/>
            <person name="Zubair Saima"/>
        </authorList>
    </citation>
    <scope>NUCLEOTIDE SEQUENCE [LARGE SCALE GENOMIC DNA]</scope>
    <source>
        <strain evidence="3">Sp3</strain>
    </source>
</reference>
<protein>
    <submittedName>
        <fullName evidence="2">Putative dipeptidase CPSG_01350 (Part 1)</fullName>
    </submittedName>
</protein>
<dbReference type="AlphaFoldDB" id="A0A0B7MJG1"/>
<dbReference type="EMBL" id="CDRZ01000055">
    <property type="protein sequence ID" value="CEO88116.1"/>
    <property type="molecule type" value="Genomic_DNA"/>
</dbReference>
<evidence type="ECO:0000256" key="1">
    <source>
        <dbReference type="SAM" id="MobiDB-lite"/>
    </source>
</evidence>
<dbReference type="Proteomes" id="UP000046155">
    <property type="component" value="Unassembled WGS sequence"/>
</dbReference>
<dbReference type="SUPFAM" id="SSF51556">
    <property type="entry name" value="Metallo-dependent hydrolases"/>
    <property type="match status" value="1"/>
</dbReference>
<gene>
    <name evidence="2" type="ORF">SSCH_1480014</name>
</gene>
<proteinExistence type="predicted"/>
<dbReference type="InterPro" id="IPR032466">
    <property type="entry name" value="Metal_Hydrolase"/>
</dbReference>
<accession>A0A0B7MJG1</accession>
<keyword evidence="3" id="KW-1185">Reference proteome</keyword>
<evidence type="ECO:0000313" key="2">
    <source>
        <dbReference type="EMBL" id="CEO88116.1"/>
    </source>
</evidence>
<organism evidence="2 3">
    <name type="scientific">Syntrophaceticus schinkii</name>
    <dbReference type="NCBI Taxonomy" id="499207"/>
    <lineage>
        <taxon>Bacteria</taxon>
        <taxon>Bacillati</taxon>
        <taxon>Bacillota</taxon>
        <taxon>Clostridia</taxon>
        <taxon>Thermoanaerobacterales</taxon>
        <taxon>Thermoanaerobacterales Family III. Incertae Sedis</taxon>
        <taxon>Syntrophaceticus</taxon>
    </lineage>
</organism>
<dbReference type="Gene3D" id="3.20.20.140">
    <property type="entry name" value="Metal-dependent hydrolases"/>
    <property type="match status" value="1"/>
</dbReference>
<sequence length="124" mass="13650">MIIDLHCDTVLKAFQENSTLAAMSPTSHLDLRRMHQAGVKIQFYALFPGIASYMSPLKQALILSDFFLGTVSREPANNAVDHFTPIAYRGGQFKKKRGVPDSGRWRSAGRGSTDVKGSLQVRGP</sequence>